<name>A0A4S8LQX4_DENBC</name>
<proteinExistence type="predicted"/>
<dbReference type="AlphaFoldDB" id="A0A4S8LQX4"/>
<sequence length="243" mass="26306">MASFTVFDDAPITQLSSFYPAIPITGVATHTRVSARKARKTSCSTTFLPCSAQQEDKENINPLTGHRISHNTSKSKKQKTSARRNPSKLVDASSLATELKNKPGSSQLPVSLFSEDIFDFTAGVLESEQVSNTPQALFDSLCYDLTVLSLADVSEAYNVKYLEPIHTCSMEKNGPTSSVSNDDAEDILLLNDITRIQSTHISPSSTLVPLETKPPSSPNSKDLPSAKSSLPKSSKSKSAKKRL</sequence>
<gene>
    <name evidence="2" type="ORF">K435DRAFT_780517</name>
</gene>
<protein>
    <submittedName>
        <fullName evidence="2">Uncharacterized protein</fullName>
    </submittedName>
</protein>
<organism evidence="2 3">
    <name type="scientific">Dendrothele bispora (strain CBS 962.96)</name>
    <dbReference type="NCBI Taxonomy" id="1314807"/>
    <lineage>
        <taxon>Eukaryota</taxon>
        <taxon>Fungi</taxon>
        <taxon>Dikarya</taxon>
        <taxon>Basidiomycota</taxon>
        <taxon>Agaricomycotina</taxon>
        <taxon>Agaricomycetes</taxon>
        <taxon>Agaricomycetidae</taxon>
        <taxon>Agaricales</taxon>
        <taxon>Agaricales incertae sedis</taxon>
        <taxon>Dendrothele</taxon>
    </lineage>
</organism>
<keyword evidence="3" id="KW-1185">Reference proteome</keyword>
<dbReference type="Proteomes" id="UP000297245">
    <property type="component" value="Unassembled WGS sequence"/>
</dbReference>
<feature type="compositionally biased region" description="Basic residues" evidence="1">
    <location>
        <begin position="67"/>
        <end position="86"/>
    </location>
</feature>
<evidence type="ECO:0000313" key="2">
    <source>
        <dbReference type="EMBL" id="THU91826.1"/>
    </source>
</evidence>
<feature type="compositionally biased region" description="Low complexity" evidence="1">
    <location>
        <begin position="220"/>
        <end position="233"/>
    </location>
</feature>
<accession>A0A4S8LQX4</accession>
<feature type="compositionally biased region" description="Basic residues" evidence="1">
    <location>
        <begin position="234"/>
        <end position="243"/>
    </location>
</feature>
<reference evidence="2 3" key="1">
    <citation type="journal article" date="2019" name="Nat. Ecol. Evol.">
        <title>Megaphylogeny resolves global patterns of mushroom evolution.</title>
        <authorList>
            <person name="Varga T."/>
            <person name="Krizsan K."/>
            <person name="Foldi C."/>
            <person name="Dima B."/>
            <person name="Sanchez-Garcia M."/>
            <person name="Sanchez-Ramirez S."/>
            <person name="Szollosi G.J."/>
            <person name="Szarkandi J.G."/>
            <person name="Papp V."/>
            <person name="Albert L."/>
            <person name="Andreopoulos W."/>
            <person name="Angelini C."/>
            <person name="Antonin V."/>
            <person name="Barry K.W."/>
            <person name="Bougher N.L."/>
            <person name="Buchanan P."/>
            <person name="Buyck B."/>
            <person name="Bense V."/>
            <person name="Catcheside P."/>
            <person name="Chovatia M."/>
            <person name="Cooper J."/>
            <person name="Damon W."/>
            <person name="Desjardin D."/>
            <person name="Finy P."/>
            <person name="Geml J."/>
            <person name="Haridas S."/>
            <person name="Hughes K."/>
            <person name="Justo A."/>
            <person name="Karasinski D."/>
            <person name="Kautmanova I."/>
            <person name="Kiss B."/>
            <person name="Kocsube S."/>
            <person name="Kotiranta H."/>
            <person name="LaButti K.M."/>
            <person name="Lechner B.E."/>
            <person name="Liimatainen K."/>
            <person name="Lipzen A."/>
            <person name="Lukacs Z."/>
            <person name="Mihaltcheva S."/>
            <person name="Morgado L.N."/>
            <person name="Niskanen T."/>
            <person name="Noordeloos M.E."/>
            <person name="Ohm R.A."/>
            <person name="Ortiz-Santana B."/>
            <person name="Ovrebo C."/>
            <person name="Racz N."/>
            <person name="Riley R."/>
            <person name="Savchenko A."/>
            <person name="Shiryaev A."/>
            <person name="Soop K."/>
            <person name="Spirin V."/>
            <person name="Szebenyi C."/>
            <person name="Tomsovsky M."/>
            <person name="Tulloss R.E."/>
            <person name="Uehling J."/>
            <person name="Grigoriev I.V."/>
            <person name="Vagvolgyi C."/>
            <person name="Papp T."/>
            <person name="Martin F.M."/>
            <person name="Miettinen O."/>
            <person name="Hibbett D.S."/>
            <person name="Nagy L.G."/>
        </authorList>
    </citation>
    <scope>NUCLEOTIDE SEQUENCE [LARGE SCALE GENOMIC DNA]</scope>
    <source>
        <strain evidence="2 3">CBS 962.96</strain>
    </source>
</reference>
<dbReference type="OrthoDB" id="3265369at2759"/>
<evidence type="ECO:0000313" key="3">
    <source>
        <dbReference type="Proteomes" id="UP000297245"/>
    </source>
</evidence>
<feature type="region of interest" description="Disordered" evidence="1">
    <location>
        <begin position="62"/>
        <end position="91"/>
    </location>
</feature>
<dbReference type="EMBL" id="ML179296">
    <property type="protein sequence ID" value="THU91826.1"/>
    <property type="molecule type" value="Genomic_DNA"/>
</dbReference>
<evidence type="ECO:0000256" key="1">
    <source>
        <dbReference type="SAM" id="MobiDB-lite"/>
    </source>
</evidence>
<feature type="region of interest" description="Disordered" evidence="1">
    <location>
        <begin position="204"/>
        <end position="243"/>
    </location>
</feature>